<keyword evidence="9 20" id="KW-0812">Transmembrane</keyword>
<keyword evidence="8" id="KW-1003">Cell membrane</keyword>
<evidence type="ECO:0000259" key="22">
    <source>
        <dbReference type="PROSITE" id="PS51296"/>
    </source>
</evidence>
<keyword evidence="18" id="KW-1015">Disulfide bond</keyword>
<evidence type="ECO:0000256" key="14">
    <source>
        <dbReference type="ARBA" id="ARBA00022989"/>
    </source>
</evidence>
<protein>
    <recommendedName>
        <fullName evidence="6 20">Ubiquinol-cytochrome c reductase iron-sulfur subunit</fullName>
        <ecNumber evidence="5 20">7.1.1.8</ecNumber>
    </recommendedName>
</protein>
<evidence type="ECO:0000256" key="19">
    <source>
        <dbReference type="ARBA" id="ARBA00029351"/>
    </source>
</evidence>
<keyword evidence="15" id="KW-0408">Iron</keyword>
<dbReference type="InterPro" id="IPR005805">
    <property type="entry name" value="Rieske_Fe-S_prot_C"/>
</dbReference>
<dbReference type="InterPro" id="IPR019470">
    <property type="entry name" value="Ubiq_cytC_Rdtase_Fe-S_su_TAT"/>
</dbReference>
<dbReference type="Pfam" id="PF00355">
    <property type="entry name" value="Rieske"/>
    <property type="match status" value="1"/>
</dbReference>
<evidence type="ECO:0000256" key="3">
    <source>
        <dbReference type="ARBA" id="ARBA00010651"/>
    </source>
</evidence>
<dbReference type="InterPro" id="IPR017941">
    <property type="entry name" value="Rieske_2Fe-2S"/>
</dbReference>
<evidence type="ECO:0000256" key="20">
    <source>
        <dbReference type="RuleBase" id="RU004494"/>
    </source>
</evidence>
<keyword evidence="7 20" id="KW-0813">Transport</keyword>
<comment type="function">
    <text evidence="1">Component of the ubiquinol-cytochrome c reductase complex (complex III or cytochrome b-c1 complex), which is a respiratory chain that generates an electrochemical potential coupled to ATP synthesis.</text>
</comment>
<keyword evidence="11" id="KW-0479">Metal-binding</keyword>
<evidence type="ECO:0000256" key="7">
    <source>
        <dbReference type="ARBA" id="ARBA00022448"/>
    </source>
</evidence>
<feature type="transmembrane region" description="Helical" evidence="20">
    <location>
        <begin position="12"/>
        <end position="34"/>
    </location>
</feature>
<dbReference type="Gene3D" id="1.20.5.510">
    <property type="entry name" value="Single helix bin"/>
    <property type="match status" value="1"/>
</dbReference>
<evidence type="ECO:0000256" key="4">
    <source>
        <dbReference type="ARBA" id="ARBA00011649"/>
    </source>
</evidence>
<evidence type="ECO:0000256" key="16">
    <source>
        <dbReference type="ARBA" id="ARBA00023014"/>
    </source>
</evidence>
<dbReference type="NCBIfam" id="TIGR01416">
    <property type="entry name" value="Rieske_proteo"/>
    <property type="match status" value="1"/>
</dbReference>
<dbReference type="RefSeq" id="WP_311658142.1">
    <property type="nucleotide sequence ID" value="NZ_JAVRHY010000004.1"/>
</dbReference>
<evidence type="ECO:0000256" key="18">
    <source>
        <dbReference type="ARBA" id="ARBA00023157"/>
    </source>
</evidence>
<comment type="subunit">
    <text evidence="4 21">The main subunits of complex b-c1 are: cytochrome b, cytochrome c1 and the Rieske protein.</text>
</comment>
<proteinExistence type="inferred from homology"/>
<comment type="miscellaneous">
    <text evidence="20">The Rieske protein is a high potential 2Fe-2S protein.</text>
</comment>
<evidence type="ECO:0000313" key="24">
    <source>
        <dbReference type="Proteomes" id="UP001259982"/>
    </source>
</evidence>
<dbReference type="InterPro" id="IPR006311">
    <property type="entry name" value="TAT_signal"/>
</dbReference>
<keyword evidence="24" id="KW-1185">Reference proteome</keyword>
<comment type="catalytic activity">
    <reaction evidence="19 20">
        <text>a quinol + 2 Fe(III)-[cytochrome c](out) = a quinone + 2 Fe(II)-[cytochrome c](out) + 2 H(+)(out)</text>
        <dbReference type="Rhea" id="RHEA:11484"/>
        <dbReference type="Rhea" id="RHEA-COMP:10350"/>
        <dbReference type="Rhea" id="RHEA-COMP:14399"/>
        <dbReference type="ChEBI" id="CHEBI:15378"/>
        <dbReference type="ChEBI" id="CHEBI:24646"/>
        <dbReference type="ChEBI" id="CHEBI:29033"/>
        <dbReference type="ChEBI" id="CHEBI:29034"/>
        <dbReference type="ChEBI" id="CHEBI:132124"/>
        <dbReference type="EC" id="7.1.1.8"/>
    </reaction>
</comment>
<evidence type="ECO:0000256" key="8">
    <source>
        <dbReference type="ARBA" id="ARBA00022475"/>
    </source>
</evidence>
<evidence type="ECO:0000256" key="10">
    <source>
        <dbReference type="ARBA" id="ARBA00022714"/>
    </source>
</evidence>
<comment type="subcellular location">
    <subcellularLocation>
        <location evidence="2">Cell membrane</location>
        <topology evidence="2">Single-pass membrane protein</topology>
    </subcellularLocation>
</comment>
<dbReference type="PANTHER" id="PTHR10134">
    <property type="entry name" value="CYTOCHROME B-C1 COMPLEX SUBUNIT RIESKE, MITOCHONDRIAL"/>
    <property type="match status" value="1"/>
</dbReference>
<evidence type="ECO:0000256" key="15">
    <source>
        <dbReference type="ARBA" id="ARBA00023004"/>
    </source>
</evidence>
<dbReference type="SUPFAM" id="SSF50022">
    <property type="entry name" value="ISP domain"/>
    <property type="match status" value="1"/>
</dbReference>
<dbReference type="PROSITE" id="PS51318">
    <property type="entry name" value="TAT"/>
    <property type="match status" value="1"/>
</dbReference>
<dbReference type="Proteomes" id="UP001259982">
    <property type="component" value="Unassembled WGS sequence"/>
</dbReference>
<dbReference type="InterPro" id="IPR006317">
    <property type="entry name" value="Ubiquinol_cyt_c_Rdtase_Fe-S-su"/>
</dbReference>
<evidence type="ECO:0000256" key="2">
    <source>
        <dbReference type="ARBA" id="ARBA00004162"/>
    </source>
</evidence>
<keyword evidence="14 20" id="KW-1133">Transmembrane helix</keyword>
<dbReference type="EC" id="7.1.1.8" evidence="5 20"/>
<comment type="cofactor">
    <cofactor evidence="20">
        <name>[2Fe-2S] cluster</name>
        <dbReference type="ChEBI" id="CHEBI:190135"/>
    </cofactor>
    <text evidence="20">Binds 1 [2Fe-2S] cluster per subunit.</text>
</comment>
<evidence type="ECO:0000256" key="12">
    <source>
        <dbReference type="ARBA" id="ARBA00022967"/>
    </source>
</evidence>
<dbReference type="Pfam" id="PF10399">
    <property type="entry name" value="UCR_Fe-S_N"/>
    <property type="match status" value="1"/>
</dbReference>
<comment type="similarity">
    <text evidence="3">Belongs to the Rieske iron-sulfur protein family.</text>
</comment>
<evidence type="ECO:0000313" key="23">
    <source>
        <dbReference type="EMBL" id="MDT0618097.1"/>
    </source>
</evidence>
<dbReference type="InterPro" id="IPR014349">
    <property type="entry name" value="Rieske_Fe-S_prot"/>
</dbReference>
<evidence type="ECO:0000256" key="9">
    <source>
        <dbReference type="ARBA" id="ARBA00022692"/>
    </source>
</evidence>
<dbReference type="EMBL" id="JAVRHY010000004">
    <property type="protein sequence ID" value="MDT0618097.1"/>
    <property type="molecule type" value="Genomic_DNA"/>
</dbReference>
<name>A0ABU3B6L5_9GAMM</name>
<accession>A0ABU3B6L5</accession>
<reference evidence="23 24" key="1">
    <citation type="submission" date="2023-09" db="EMBL/GenBank/DDBJ databases">
        <authorList>
            <person name="Rey-Velasco X."/>
        </authorList>
    </citation>
    <scope>NUCLEOTIDE SEQUENCE [LARGE SCALE GENOMIC DNA]</scope>
    <source>
        <strain evidence="23 24">P385</strain>
    </source>
</reference>
<keyword evidence="17 20" id="KW-0472">Membrane</keyword>
<dbReference type="PROSITE" id="PS51296">
    <property type="entry name" value="RIESKE"/>
    <property type="match status" value="1"/>
</dbReference>
<evidence type="ECO:0000256" key="21">
    <source>
        <dbReference type="RuleBase" id="RU004497"/>
    </source>
</evidence>
<gene>
    <name evidence="23" type="primary">petA</name>
    <name evidence="23" type="ORF">RM531_06400</name>
</gene>
<evidence type="ECO:0000256" key="11">
    <source>
        <dbReference type="ARBA" id="ARBA00022723"/>
    </source>
</evidence>
<evidence type="ECO:0000256" key="5">
    <source>
        <dbReference type="ARBA" id="ARBA00012951"/>
    </source>
</evidence>
<keyword evidence="10" id="KW-0001">2Fe-2S</keyword>
<evidence type="ECO:0000256" key="1">
    <source>
        <dbReference type="ARBA" id="ARBA00002444"/>
    </source>
</evidence>
<dbReference type="PRINTS" id="PR00162">
    <property type="entry name" value="RIESKE"/>
</dbReference>
<keyword evidence="13 20" id="KW-0249">Electron transport</keyword>
<sequence length="198" mass="21344">MSNEGVDVGKRRFLTTATSAVGGVGAAFVAVPFISSWQPSARARAAGAPVEVNVGELEPGARLTVVWRGKPVWIVRRTDEMLASLEPVSGELRDPDSEKPQQPSYCQNAQRSIKPEYLVMVGLCTHLGCLPDYRPDNAQGQLDYPGFFCACHGSAYDIAGRVYRGVPAPLNMQVPPHRYADDSVIVVGEDPDSETEAA</sequence>
<dbReference type="CDD" id="cd03470">
    <property type="entry name" value="Rieske_cytochrome_bc1"/>
    <property type="match status" value="1"/>
</dbReference>
<dbReference type="InterPro" id="IPR036922">
    <property type="entry name" value="Rieske_2Fe-2S_sf"/>
</dbReference>
<evidence type="ECO:0000256" key="17">
    <source>
        <dbReference type="ARBA" id="ARBA00023136"/>
    </source>
</evidence>
<comment type="caution">
    <text evidence="23">The sequence shown here is derived from an EMBL/GenBank/DDBJ whole genome shotgun (WGS) entry which is preliminary data.</text>
</comment>
<feature type="domain" description="Rieske" evidence="22">
    <location>
        <begin position="85"/>
        <end position="186"/>
    </location>
</feature>
<evidence type="ECO:0000256" key="13">
    <source>
        <dbReference type="ARBA" id="ARBA00022982"/>
    </source>
</evidence>
<organism evidence="23 24">
    <name type="scientific">Spectribacter acetivorans</name>
    <dbReference type="NCBI Taxonomy" id="3075603"/>
    <lineage>
        <taxon>Bacteria</taxon>
        <taxon>Pseudomonadati</taxon>
        <taxon>Pseudomonadota</taxon>
        <taxon>Gammaproteobacteria</taxon>
        <taxon>Salinisphaerales</taxon>
        <taxon>Salinisphaeraceae</taxon>
        <taxon>Spectribacter</taxon>
    </lineage>
</organism>
<evidence type="ECO:0000256" key="6">
    <source>
        <dbReference type="ARBA" id="ARBA00019816"/>
    </source>
</evidence>
<keyword evidence="12" id="KW-1278">Translocase</keyword>
<dbReference type="Gene3D" id="2.102.10.10">
    <property type="entry name" value="Rieske [2Fe-2S] iron-sulphur domain"/>
    <property type="match status" value="1"/>
</dbReference>
<keyword evidence="16" id="KW-0411">Iron-sulfur</keyword>